<sequence>MKKIVLLTVAAVMAFALAGCGKNAVEASVISEKYTEEETSAAVQDIVYLYELNGKQTDSVRYLGDEVCTDEVIDKLIEIGMFDEECGVEDCMGFEVDYHFSINPTDAICTIIEGDFDFDEHENVQVWLIKQPEDGKWIISTTGIDVI</sequence>
<feature type="signal peptide" evidence="1">
    <location>
        <begin position="1"/>
        <end position="18"/>
    </location>
</feature>
<proteinExistence type="predicted"/>
<dbReference type="PROSITE" id="PS51257">
    <property type="entry name" value="PROKAR_LIPOPROTEIN"/>
    <property type="match status" value="1"/>
</dbReference>
<protein>
    <recommendedName>
        <fullName evidence="4">Lipoprotein</fullName>
    </recommendedName>
</protein>
<feature type="chain" id="PRO_5039017006" description="Lipoprotein" evidence="1">
    <location>
        <begin position="19"/>
        <end position="147"/>
    </location>
</feature>
<organism evidence="2 3">
    <name type="scientific">Ruminococcus albus</name>
    <dbReference type="NCBI Taxonomy" id="1264"/>
    <lineage>
        <taxon>Bacteria</taxon>
        <taxon>Bacillati</taxon>
        <taxon>Bacillota</taxon>
        <taxon>Clostridia</taxon>
        <taxon>Eubacteriales</taxon>
        <taxon>Oscillospiraceae</taxon>
        <taxon>Ruminococcus</taxon>
    </lineage>
</organism>
<evidence type="ECO:0000313" key="2">
    <source>
        <dbReference type="EMBL" id="SFC68793.1"/>
    </source>
</evidence>
<dbReference type="Proteomes" id="UP000182192">
    <property type="component" value="Unassembled WGS sequence"/>
</dbReference>
<evidence type="ECO:0000256" key="1">
    <source>
        <dbReference type="SAM" id="SignalP"/>
    </source>
</evidence>
<name>A0A1I1LEJ8_RUMAL</name>
<dbReference type="EMBL" id="FOKQ01000018">
    <property type="protein sequence ID" value="SFC68793.1"/>
    <property type="molecule type" value="Genomic_DNA"/>
</dbReference>
<evidence type="ECO:0000313" key="3">
    <source>
        <dbReference type="Proteomes" id="UP000182192"/>
    </source>
</evidence>
<dbReference type="AlphaFoldDB" id="A0A1I1LEJ8"/>
<evidence type="ECO:0008006" key="4">
    <source>
        <dbReference type="Google" id="ProtNLM"/>
    </source>
</evidence>
<dbReference type="OrthoDB" id="1821322at2"/>
<reference evidence="2 3" key="1">
    <citation type="submission" date="2016-10" db="EMBL/GenBank/DDBJ databases">
        <authorList>
            <person name="de Groot N.N."/>
        </authorList>
    </citation>
    <scope>NUCLEOTIDE SEQUENCE [LARGE SCALE GENOMIC DNA]</scope>
    <source>
        <strain evidence="2 3">AR67</strain>
    </source>
</reference>
<keyword evidence="1" id="KW-0732">Signal</keyword>
<dbReference type="RefSeq" id="WP_074961750.1">
    <property type="nucleotide sequence ID" value="NZ_FOKQ01000018.1"/>
</dbReference>
<accession>A0A1I1LEJ8</accession>
<gene>
    <name evidence="2" type="ORF">SAMN02910406_02172</name>
</gene>